<dbReference type="SUPFAM" id="SSF88659">
    <property type="entry name" value="Sigma3 and sigma4 domains of RNA polymerase sigma factors"/>
    <property type="match status" value="1"/>
</dbReference>
<name>A0A562RZ50_9BACT</name>
<dbReference type="EMBL" id="VLLC01000005">
    <property type="protein sequence ID" value="TWI74421.1"/>
    <property type="molecule type" value="Genomic_DNA"/>
</dbReference>
<dbReference type="AlphaFoldDB" id="A0A562RZ50"/>
<comment type="caution">
    <text evidence="1">The sequence shown here is derived from an EMBL/GenBank/DDBJ whole genome shotgun (WGS) entry which is preliminary data.</text>
</comment>
<dbReference type="RefSeq" id="WP_144682995.1">
    <property type="nucleotide sequence ID" value="NZ_VLLC01000005.1"/>
</dbReference>
<accession>A0A562RZ50</accession>
<keyword evidence="2" id="KW-1185">Reference proteome</keyword>
<evidence type="ECO:0000313" key="1">
    <source>
        <dbReference type="EMBL" id="TWI74421.1"/>
    </source>
</evidence>
<dbReference type="Proteomes" id="UP000318307">
    <property type="component" value="Unassembled WGS sequence"/>
</dbReference>
<evidence type="ECO:0000313" key="2">
    <source>
        <dbReference type="Proteomes" id="UP000318307"/>
    </source>
</evidence>
<gene>
    <name evidence="1" type="ORF">LZ24_01027</name>
</gene>
<protein>
    <submittedName>
        <fullName evidence="1">Uncharacterized protein</fullName>
    </submittedName>
</protein>
<reference evidence="1 2" key="1">
    <citation type="submission" date="2019-07" db="EMBL/GenBank/DDBJ databases">
        <title>Genome sequencing of 100 strains of the haloalkaliphilic chemolithoautotrophic sulfur-oxidizing bacterium Thioalkalivibrio.</title>
        <authorList>
            <person name="Muyzer G."/>
        </authorList>
    </citation>
    <scope>NUCLEOTIDE SEQUENCE [LARGE SCALE GENOMIC DNA]</scope>
    <source>
        <strain evidence="1 2">ASO4-4</strain>
    </source>
</reference>
<sequence>MESKTDKNGLHLWVRQDLEKKDSVLKKLAGFLLKDSRKWGSRFDDPFVQDIDEMLSILVAEVLEAPSRYGAALQMPHPLPWFKKVFQNRMQDRERSLDVNPSAYFRKKLFENLSPPEIHSFAWGQGKRKTPCYRNTPPDYAPLHLPYFFIQDKHLPANLADISGREWGKRNYQVSAALYFWDLIAAEENRVDFSIEKESLLLWLREKSHLKTVYDKKTGISLDEDDEVKHRKVEEATGAFPDMEYLLDAKNSLQSLPFFREAVKKLLPPEGLQLLDGLNEGKSQGDIARQIGCSEPALTQLKKKCFRILKEHFSKKEMALLLADMKSRPKEEDFHE</sequence>
<organism evidence="1 2">
    <name type="scientific">Desulfobotulus alkaliphilus</name>
    <dbReference type="NCBI Taxonomy" id="622671"/>
    <lineage>
        <taxon>Bacteria</taxon>
        <taxon>Pseudomonadati</taxon>
        <taxon>Thermodesulfobacteriota</taxon>
        <taxon>Desulfobacteria</taxon>
        <taxon>Desulfobacterales</taxon>
        <taxon>Desulfobacteraceae</taxon>
        <taxon>Desulfobotulus</taxon>
    </lineage>
</organism>
<proteinExistence type="predicted"/>
<dbReference type="InterPro" id="IPR013324">
    <property type="entry name" value="RNA_pol_sigma_r3/r4-like"/>
</dbReference>